<dbReference type="EMBL" id="JARKNE010000005">
    <property type="protein sequence ID" value="KAK5834590.1"/>
    <property type="molecule type" value="Genomic_DNA"/>
</dbReference>
<evidence type="ECO:0000313" key="2">
    <source>
        <dbReference type="EMBL" id="KAK5834590.1"/>
    </source>
</evidence>
<accession>A0ABR0Q624</accession>
<feature type="region of interest" description="Disordered" evidence="1">
    <location>
        <begin position="39"/>
        <end position="58"/>
    </location>
</feature>
<dbReference type="Proteomes" id="UP001358586">
    <property type="component" value="Chromosome 5"/>
</dbReference>
<proteinExistence type="predicted"/>
<sequence>MAGERKGSFFLGYSGNRSSGDEVGPVAQRIRARGYEPRVSGVRIPPRPQPAQKGRTFPSGGRKIMIGIADPKLWNLGVVLVHLRILNWLVVNSPGTMEQRIIPDTYTEVLTVILKYRRTECDTMR</sequence>
<organism evidence="2 3">
    <name type="scientific">Gossypium arboreum</name>
    <name type="common">Tree cotton</name>
    <name type="synonym">Gossypium nanking</name>
    <dbReference type="NCBI Taxonomy" id="29729"/>
    <lineage>
        <taxon>Eukaryota</taxon>
        <taxon>Viridiplantae</taxon>
        <taxon>Streptophyta</taxon>
        <taxon>Embryophyta</taxon>
        <taxon>Tracheophyta</taxon>
        <taxon>Spermatophyta</taxon>
        <taxon>Magnoliopsida</taxon>
        <taxon>eudicotyledons</taxon>
        <taxon>Gunneridae</taxon>
        <taxon>Pentapetalae</taxon>
        <taxon>rosids</taxon>
        <taxon>malvids</taxon>
        <taxon>Malvales</taxon>
        <taxon>Malvaceae</taxon>
        <taxon>Malvoideae</taxon>
        <taxon>Gossypium</taxon>
    </lineage>
</organism>
<comment type="caution">
    <text evidence="2">The sequence shown here is derived from an EMBL/GenBank/DDBJ whole genome shotgun (WGS) entry which is preliminary data.</text>
</comment>
<evidence type="ECO:0000256" key="1">
    <source>
        <dbReference type="SAM" id="MobiDB-lite"/>
    </source>
</evidence>
<keyword evidence="3" id="KW-1185">Reference proteome</keyword>
<protein>
    <submittedName>
        <fullName evidence="2">Uncharacterized protein</fullName>
    </submittedName>
</protein>
<reference evidence="2 3" key="1">
    <citation type="submission" date="2023-03" db="EMBL/GenBank/DDBJ databases">
        <title>WGS of Gossypium arboreum.</title>
        <authorList>
            <person name="Yu D."/>
        </authorList>
    </citation>
    <scope>NUCLEOTIDE SEQUENCE [LARGE SCALE GENOMIC DNA]</scope>
    <source>
        <tissue evidence="2">Leaf</tissue>
    </source>
</reference>
<gene>
    <name evidence="2" type="ORF">PVK06_018472</name>
</gene>
<name>A0ABR0Q624_GOSAR</name>
<evidence type="ECO:0000313" key="3">
    <source>
        <dbReference type="Proteomes" id="UP001358586"/>
    </source>
</evidence>